<reference evidence="1 2" key="1">
    <citation type="submission" date="2021-06" db="EMBL/GenBank/DDBJ databases">
        <title>Caerostris extrusa draft genome.</title>
        <authorList>
            <person name="Kono N."/>
            <person name="Arakawa K."/>
        </authorList>
    </citation>
    <scope>NUCLEOTIDE SEQUENCE [LARGE SCALE GENOMIC DNA]</scope>
</reference>
<organism evidence="1 2">
    <name type="scientific">Caerostris extrusa</name>
    <name type="common">Bark spider</name>
    <name type="synonym">Caerostris bankana</name>
    <dbReference type="NCBI Taxonomy" id="172846"/>
    <lineage>
        <taxon>Eukaryota</taxon>
        <taxon>Metazoa</taxon>
        <taxon>Ecdysozoa</taxon>
        <taxon>Arthropoda</taxon>
        <taxon>Chelicerata</taxon>
        <taxon>Arachnida</taxon>
        <taxon>Araneae</taxon>
        <taxon>Araneomorphae</taxon>
        <taxon>Entelegynae</taxon>
        <taxon>Araneoidea</taxon>
        <taxon>Araneidae</taxon>
        <taxon>Caerostris</taxon>
    </lineage>
</organism>
<evidence type="ECO:0000313" key="2">
    <source>
        <dbReference type="Proteomes" id="UP001054945"/>
    </source>
</evidence>
<name>A0AAV4TL38_CAEEX</name>
<protein>
    <submittedName>
        <fullName evidence="1">Uncharacterized protein</fullName>
    </submittedName>
</protein>
<dbReference type="AlphaFoldDB" id="A0AAV4TL38"/>
<keyword evidence="2" id="KW-1185">Reference proteome</keyword>
<proteinExistence type="predicted"/>
<comment type="caution">
    <text evidence="1">The sequence shown here is derived from an EMBL/GenBank/DDBJ whole genome shotgun (WGS) entry which is preliminary data.</text>
</comment>
<dbReference type="EMBL" id="BPLR01011490">
    <property type="protein sequence ID" value="GIY46840.1"/>
    <property type="molecule type" value="Genomic_DNA"/>
</dbReference>
<sequence>MPLPGFEPEAWGTKGQRASQLFTRPRPNFLDQKESVPVRDGHHLSVAFENFPRCVWGDGHMLCPLDVISNGSELSVGHPGPRMNLLCVLMVINATCPAFKKAII</sequence>
<dbReference type="Proteomes" id="UP001054945">
    <property type="component" value="Unassembled WGS sequence"/>
</dbReference>
<accession>A0AAV4TL38</accession>
<evidence type="ECO:0000313" key="1">
    <source>
        <dbReference type="EMBL" id="GIY46840.1"/>
    </source>
</evidence>
<gene>
    <name evidence="1" type="ORF">CEXT_710821</name>
</gene>